<proteinExistence type="predicted"/>
<dbReference type="AlphaFoldDB" id="A0A4R6S609"/>
<keyword evidence="2" id="KW-1185">Reference proteome</keyword>
<reference evidence="1 2" key="1">
    <citation type="submission" date="2019-03" db="EMBL/GenBank/DDBJ databases">
        <title>Genomic analyses of the natural microbiome of Caenorhabditis elegans.</title>
        <authorList>
            <person name="Samuel B."/>
        </authorList>
    </citation>
    <scope>NUCLEOTIDE SEQUENCE [LARGE SCALE GENOMIC DNA]</scope>
    <source>
        <strain evidence="1 2">JUb18</strain>
    </source>
</reference>
<sequence>MRGRPTLPSLNWIDTACALVAHTETIALVPLRTLTISRLVISGKRKTKDIVFPVNDFAGNDLLSVFVDWIKTVDPDSLVDNKKSYYTGIATARRKSRSVFVSGIHGRFGARGASVNVGTHQVEHEFEEDHAPTLETRFVFSAPKGADFAVFAIERQSNSGSGVALAEAFKRHLMTTFNEFSFDLDTYQQSNAWLQNADILSVTAVEYRMPFDPAKGITPIPVLGQLETKFRPLKGKKHLPNTILPQLQQSGLSPDAVFTIPAPGEGEIRVEVEHDGQKKTYAINHEKTPVFRYVLNEDMTPPLTDSEFIRECRTQVEDCYLSFGLTWEAAWLKKSITSAPDLLKVASSGTTSGP</sequence>
<dbReference type="Proteomes" id="UP000295601">
    <property type="component" value="Unassembled WGS sequence"/>
</dbReference>
<dbReference type="EMBL" id="SNYA01000002">
    <property type="protein sequence ID" value="TDP94617.1"/>
    <property type="molecule type" value="Genomic_DNA"/>
</dbReference>
<evidence type="ECO:0000313" key="1">
    <source>
        <dbReference type="EMBL" id="TDP94617.1"/>
    </source>
</evidence>
<comment type="caution">
    <text evidence="1">The sequence shown here is derived from an EMBL/GenBank/DDBJ whole genome shotgun (WGS) entry which is preliminary data.</text>
</comment>
<protein>
    <submittedName>
        <fullName evidence="1">Uncharacterized protein</fullName>
    </submittedName>
</protein>
<accession>A0A4R6S609</accession>
<organism evidence="1 2">
    <name type="scientific">Leucobacter luti</name>
    <dbReference type="NCBI Taxonomy" id="340320"/>
    <lineage>
        <taxon>Bacteria</taxon>
        <taxon>Bacillati</taxon>
        <taxon>Actinomycetota</taxon>
        <taxon>Actinomycetes</taxon>
        <taxon>Micrococcales</taxon>
        <taxon>Microbacteriaceae</taxon>
        <taxon>Leucobacter</taxon>
    </lineage>
</organism>
<name>A0A4R6S609_9MICO</name>
<evidence type="ECO:0000313" key="2">
    <source>
        <dbReference type="Proteomes" id="UP000295601"/>
    </source>
</evidence>
<gene>
    <name evidence="1" type="ORF">EDF62_1038</name>
</gene>